<dbReference type="CDD" id="cd00383">
    <property type="entry name" value="trans_reg_C"/>
    <property type="match status" value="1"/>
</dbReference>
<dbReference type="SMART" id="SM00448">
    <property type="entry name" value="REC"/>
    <property type="match status" value="1"/>
</dbReference>
<evidence type="ECO:0000256" key="4">
    <source>
        <dbReference type="ARBA" id="ARBA00023125"/>
    </source>
</evidence>
<dbReference type="InterPro" id="IPR016032">
    <property type="entry name" value="Sig_transdc_resp-reg_C-effctor"/>
</dbReference>
<dbReference type="Proteomes" id="UP000184074">
    <property type="component" value="Unassembled WGS sequence"/>
</dbReference>
<feature type="domain" description="OmpR/PhoB-type" evidence="9">
    <location>
        <begin position="128"/>
        <end position="226"/>
    </location>
</feature>
<keyword evidence="2" id="KW-0902">Two-component regulatory system</keyword>
<accession>A0A1M5S0Z9</accession>
<evidence type="ECO:0000313" key="11">
    <source>
        <dbReference type="Proteomes" id="UP000184074"/>
    </source>
</evidence>
<evidence type="ECO:0000256" key="5">
    <source>
        <dbReference type="ARBA" id="ARBA00023163"/>
    </source>
</evidence>
<dbReference type="InterPro" id="IPR011006">
    <property type="entry name" value="CheY-like_superfamily"/>
</dbReference>
<feature type="modified residue" description="4-aspartylphosphate" evidence="6">
    <location>
        <position position="54"/>
    </location>
</feature>
<evidence type="ECO:0000256" key="7">
    <source>
        <dbReference type="PROSITE-ProRule" id="PRU01091"/>
    </source>
</evidence>
<dbReference type="AlphaFoldDB" id="A0A1M5S0Z9"/>
<feature type="DNA-binding region" description="OmpR/PhoB-type" evidence="7">
    <location>
        <begin position="128"/>
        <end position="226"/>
    </location>
</feature>
<organism evidence="10 11">
    <name type="scientific">Cognatiyoonia sediminum</name>
    <dbReference type="NCBI Taxonomy" id="1508389"/>
    <lineage>
        <taxon>Bacteria</taxon>
        <taxon>Pseudomonadati</taxon>
        <taxon>Pseudomonadota</taxon>
        <taxon>Alphaproteobacteria</taxon>
        <taxon>Rhodobacterales</taxon>
        <taxon>Paracoccaceae</taxon>
        <taxon>Cognatiyoonia</taxon>
    </lineage>
</organism>
<dbReference type="FunFam" id="3.40.50.2300:FF:000001">
    <property type="entry name" value="DNA-binding response regulator PhoB"/>
    <property type="match status" value="1"/>
</dbReference>
<dbReference type="Pfam" id="PF00072">
    <property type="entry name" value="Response_reg"/>
    <property type="match status" value="1"/>
</dbReference>
<dbReference type="InterPro" id="IPR036388">
    <property type="entry name" value="WH-like_DNA-bd_sf"/>
</dbReference>
<name>A0A1M5S0Z9_9RHOB</name>
<dbReference type="GO" id="GO:0000976">
    <property type="term" value="F:transcription cis-regulatory region binding"/>
    <property type="evidence" value="ECO:0007669"/>
    <property type="project" value="TreeGrafter"/>
</dbReference>
<dbReference type="GO" id="GO:0032993">
    <property type="term" value="C:protein-DNA complex"/>
    <property type="evidence" value="ECO:0007669"/>
    <property type="project" value="TreeGrafter"/>
</dbReference>
<protein>
    <submittedName>
        <fullName evidence="10">Two-component system, OmpR family, response regulator</fullName>
    </submittedName>
</protein>
<dbReference type="SMART" id="SM00862">
    <property type="entry name" value="Trans_reg_C"/>
    <property type="match status" value="1"/>
</dbReference>
<keyword evidence="1 6" id="KW-0597">Phosphoprotein</keyword>
<dbReference type="InterPro" id="IPR001867">
    <property type="entry name" value="OmpR/PhoB-type_DNA-bd"/>
</dbReference>
<evidence type="ECO:0000256" key="2">
    <source>
        <dbReference type="ARBA" id="ARBA00023012"/>
    </source>
</evidence>
<evidence type="ECO:0000256" key="6">
    <source>
        <dbReference type="PROSITE-ProRule" id="PRU00169"/>
    </source>
</evidence>
<dbReference type="Gene3D" id="6.10.250.690">
    <property type="match status" value="1"/>
</dbReference>
<dbReference type="PROSITE" id="PS51755">
    <property type="entry name" value="OMPR_PHOB"/>
    <property type="match status" value="1"/>
</dbReference>
<dbReference type="Pfam" id="PF00486">
    <property type="entry name" value="Trans_reg_C"/>
    <property type="match status" value="1"/>
</dbReference>
<keyword evidence="4 7" id="KW-0238">DNA-binding</keyword>
<dbReference type="GO" id="GO:0005829">
    <property type="term" value="C:cytosol"/>
    <property type="evidence" value="ECO:0007669"/>
    <property type="project" value="TreeGrafter"/>
</dbReference>
<reference evidence="10 11" key="1">
    <citation type="submission" date="2016-11" db="EMBL/GenBank/DDBJ databases">
        <authorList>
            <person name="Jaros S."/>
            <person name="Januszkiewicz K."/>
            <person name="Wedrychowicz H."/>
        </authorList>
    </citation>
    <scope>NUCLEOTIDE SEQUENCE [LARGE SCALE GENOMIC DNA]</scope>
    <source>
        <strain evidence="10 11">DSM 28715</strain>
    </source>
</reference>
<dbReference type="PANTHER" id="PTHR48111:SF59">
    <property type="entry name" value="TRANSCRIPTIONAL REGULATORY PROTEIN BAER"/>
    <property type="match status" value="1"/>
</dbReference>
<feature type="domain" description="Response regulatory" evidence="8">
    <location>
        <begin position="5"/>
        <end position="118"/>
    </location>
</feature>
<dbReference type="InterPro" id="IPR001789">
    <property type="entry name" value="Sig_transdc_resp-reg_receiver"/>
</dbReference>
<dbReference type="SUPFAM" id="SSF46894">
    <property type="entry name" value="C-terminal effector domain of the bipartite response regulators"/>
    <property type="match status" value="1"/>
</dbReference>
<dbReference type="InterPro" id="IPR039420">
    <property type="entry name" value="WalR-like"/>
</dbReference>
<evidence type="ECO:0000313" key="10">
    <source>
        <dbReference type="EMBL" id="SHH32322.1"/>
    </source>
</evidence>
<dbReference type="SUPFAM" id="SSF52172">
    <property type="entry name" value="CheY-like"/>
    <property type="match status" value="1"/>
</dbReference>
<dbReference type="STRING" id="1508389.SAMN05444003_2807"/>
<proteinExistence type="predicted"/>
<sequence>MMDRHILVADDDARIRDVLRIALGQAGFEVDEVADGKEALRAAQRTQPDLIVLDIGMPEMDGLEVCRELRKTSQVPILFLTAQGDEIDRVVGLEMGADDYVSKPFSPREVIARIRAILKRSGVEAEEATVLQRGVLRIDPERHLCEVGDRPVTLTSREMELVIQLMKRPNHVVARPQLVDAIYGTNVHVSDRTMDSHLRNVRAKFAAVGCKDAIETVHGVGVRMGPCSAT</sequence>
<evidence type="ECO:0000259" key="9">
    <source>
        <dbReference type="PROSITE" id="PS51755"/>
    </source>
</evidence>
<dbReference type="Gene3D" id="3.40.50.2300">
    <property type="match status" value="1"/>
</dbReference>
<evidence type="ECO:0000256" key="3">
    <source>
        <dbReference type="ARBA" id="ARBA00023015"/>
    </source>
</evidence>
<keyword evidence="11" id="KW-1185">Reference proteome</keyword>
<dbReference type="PANTHER" id="PTHR48111">
    <property type="entry name" value="REGULATOR OF RPOS"/>
    <property type="match status" value="1"/>
</dbReference>
<gene>
    <name evidence="10" type="ORF">SAMN05444003_2807</name>
</gene>
<evidence type="ECO:0000259" key="8">
    <source>
        <dbReference type="PROSITE" id="PS50110"/>
    </source>
</evidence>
<dbReference type="Gene3D" id="1.10.10.10">
    <property type="entry name" value="Winged helix-like DNA-binding domain superfamily/Winged helix DNA-binding domain"/>
    <property type="match status" value="1"/>
</dbReference>
<keyword evidence="5" id="KW-0804">Transcription</keyword>
<dbReference type="GO" id="GO:0006355">
    <property type="term" value="P:regulation of DNA-templated transcription"/>
    <property type="evidence" value="ECO:0007669"/>
    <property type="project" value="InterPro"/>
</dbReference>
<evidence type="ECO:0000256" key="1">
    <source>
        <dbReference type="ARBA" id="ARBA00022553"/>
    </source>
</evidence>
<keyword evidence="3" id="KW-0805">Transcription regulation</keyword>
<dbReference type="PROSITE" id="PS50110">
    <property type="entry name" value="RESPONSE_REGULATORY"/>
    <property type="match status" value="1"/>
</dbReference>
<dbReference type="EMBL" id="FQXB01000005">
    <property type="protein sequence ID" value="SHH32322.1"/>
    <property type="molecule type" value="Genomic_DNA"/>
</dbReference>
<dbReference type="GO" id="GO:0000156">
    <property type="term" value="F:phosphorelay response regulator activity"/>
    <property type="evidence" value="ECO:0007669"/>
    <property type="project" value="TreeGrafter"/>
</dbReference>